<feature type="domain" description="RNA polymerase sigma factor 70 region 4 type 2" evidence="6">
    <location>
        <begin position="121"/>
        <end position="173"/>
    </location>
</feature>
<dbReference type="InterPro" id="IPR013324">
    <property type="entry name" value="RNA_pol_sigma_r3/r4-like"/>
</dbReference>
<evidence type="ECO:0000256" key="1">
    <source>
        <dbReference type="ARBA" id="ARBA00010641"/>
    </source>
</evidence>
<name>A0A150XDQ6_9BACT</name>
<evidence type="ECO:0000259" key="6">
    <source>
        <dbReference type="Pfam" id="PF08281"/>
    </source>
</evidence>
<protein>
    <submittedName>
        <fullName evidence="7">RNA polymerase subunit sigma-70</fullName>
    </submittedName>
</protein>
<dbReference type="NCBIfam" id="TIGR02937">
    <property type="entry name" value="sigma70-ECF"/>
    <property type="match status" value="1"/>
</dbReference>
<comment type="similarity">
    <text evidence="1">Belongs to the sigma-70 factor family. ECF subfamily.</text>
</comment>
<organism evidence="7 8">
    <name type="scientific">Roseivirga spongicola</name>
    <dbReference type="NCBI Taxonomy" id="333140"/>
    <lineage>
        <taxon>Bacteria</taxon>
        <taxon>Pseudomonadati</taxon>
        <taxon>Bacteroidota</taxon>
        <taxon>Cytophagia</taxon>
        <taxon>Cytophagales</taxon>
        <taxon>Roseivirgaceae</taxon>
        <taxon>Roseivirga</taxon>
    </lineage>
</organism>
<dbReference type="RefSeq" id="WP_068218799.1">
    <property type="nucleotide sequence ID" value="NZ_CP139724.1"/>
</dbReference>
<dbReference type="GO" id="GO:0016987">
    <property type="term" value="F:sigma factor activity"/>
    <property type="evidence" value="ECO:0007669"/>
    <property type="project" value="UniProtKB-KW"/>
</dbReference>
<dbReference type="EMBL" id="LRPC01000005">
    <property type="protein sequence ID" value="KYG76831.1"/>
    <property type="molecule type" value="Genomic_DNA"/>
</dbReference>
<dbReference type="Gene3D" id="1.10.10.10">
    <property type="entry name" value="Winged helix-like DNA-binding domain superfamily/Winged helix DNA-binding domain"/>
    <property type="match status" value="1"/>
</dbReference>
<dbReference type="InterPro" id="IPR036388">
    <property type="entry name" value="WH-like_DNA-bd_sf"/>
</dbReference>
<dbReference type="Pfam" id="PF04542">
    <property type="entry name" value="Sigma70_r2"/>
    <property type="match status" value="1"/>
</dbReference>
<dbReference type="SUPFAM" id="SSF88946">
    <property type="entry name" value="Sigma2 domain of RNA polymerase sigma factors"/>
    <property type="match status" value="1"/>
</dbReference>
<dbReference type="GO" id="GO:0006352">
    <property type="term" value="P:DNA-templated transcription initiation"/>
    <property type="evidence" value="ECO:0007669"/>
    <property type="project" value="InterPro"/>
</dbReference>
<dbReference type="Pfam" id="PF08281">
    <property type="entry name" value="Sigma70_r4_2"/>
    <property type="match status" value="1"/>
</dbReference>
<evidence type="ECO:0000256" key="4">
    <source>
        <dbReference type="ARBA" id="ARBA00023163"/>
    </source>
</evidence>
<dbReference type="AlphaFoldDB" id="A0A150XDQ6"/>
<dbReference type="OrthoDB" id="941544at2"/>
<feature type="domain" description="RNA polymerase sigma-70 region 2" evidence="5">
    <location>
        <begin position="29"/>
        <end position="94"/>
    </location>
</feature>
<dbReference type="PANTHER" id="PTHR43133">
    <property type="entry name" value="RNA POLYMERASE ECF-TYPE SIGMA FACTO"/>
    <property type="match status" value="1"/>
</dbReference>
<proteinExistence type="inferred from homology"/>
<keyword evidence="4" id="KW-0804">Transcription</keyword>
<evidence type="ECO:0000313" key="8">
    <source>
        <dbReference type="Proteomes" id="UP000075606"/>
    </source>
</evidence>
<dbReference type="InterPro" id="IPR014284">
    <property type="entry name" value="RNA_pol_sigma-70_dom"/>
</dbReference>
<evidence type="ECO:0000256" key="2">
    <source>
        <dbReference type="ARBA" id="ARBA00023015"/>
    </source>
</evidence>
<dbReference type="InterPro" id="IPR039425">
    <property type="entry name" value="RNA_pol_sigma-70-like"/>
</dbReference>
<comment type="caution">
    <text evidence="7">The sequence shown here is derived from an EMBL/GenBank/DDBJ whole genome shotgun (WGS) entry which is preliminary data.</text>
</comment>
<evidence type="ECO:0000256" key="3">
    <source>
        <dbReference type="ARBA" id="ARBA00023082"/>
    </source>
</evidence>
<dbReference type="GO" id="GO:0003677">
    <property type="term" value="F:DNA binding"/>
    <property type="evidence" value="ECO:0007669"/>
    <property type="project" value="InterPro"/>
</dbReference>
<accession>A0A150XDQ6</accession>
<keyword evidence="8" id="KW-1185">Reference proteome</keyword>
<evidence type="ECO:0000313" key="7">
    <source>
        <dbReference type="EMBL" id="KYG76831.1"/>
    </source>
</evidence>
<dbReference type="InterPro" id="IPR013325">
    <property type="entry name" value="RNA_pol_sigma_r2"/>
</dbReference>
<dbReference type="InterPro" id="IPR007627">
    <property type="entry name" value="RNA_pol_sigma70_r2"/>
</dbReference>
<dbReference type="InterPro" id="IPR013249">
    <property type="entry name" value="RNA_pol_sigma70_r4_t2"/>
</dbReference>
<gene>
    <name evidence="7" type="ORF">AWW68_19235</name>
</gene>
<dbReference type="PANTHER" id="PTHR43133:SF46">
    <property type="entry name" value="RNA POLYMERASE SIGMA-70 FACTOR ECF SUBFAMILY"/>
    <property type="match status" value="1"/>
</dbReference>
<dbReference type="CDD" id="cd06171">
    <property type="entry name" value="Sigma70_r4"/>
    <property type="match status" value="1"/>
</dbReference>
<evidence type="ECO:0000259" key="5">
    <source>
        <dbReference type="Pfam" id="PF04542"/>
    </source>
</evidence>
<dbReference type="STRING" id="333140.AWW68_19235"/>
<keyword evidence="3" id="KW-0731">Sigma factor</keyword>
<dbReference type="Proteomes" id="UP000075606">
    <property type="component" value="Unassembled WGS sequence"/>
</dbReference>
<reference evidence="7 8" key="1">
    <citation type="submission" date="2016-01" db="EMBL/GenBank/DDBJ databases">
        <title>Genome sequencing of Roseivirga spongicola UST030701-084.</title>
        <authorList>
            <person name="Selvaratnam C."/>
            <person name="Thevarajoo S."/>
            <person name="Goh K.M."/>
            <person name="Ee R."/>
            <person name="Chan K.-G."/>
            <person name="Chong C.S."/>
        </authorList>
    </citation>
    <scope>NUCLEOTIDE SEQUENCE [LARGE SCALE GENOMIC DNA]</scope>
    <source>
        <strain evidence="7 8">UST030701-084</strain>
    </source>
</reference>
<sequence>MLQIKRSKTEERLLEDCRKGDRKAQRDVYEKYSGLMFSICRRYINEPEAAEDVLVCGFMKVFSKIDQFKSEGSFEGWVRRIMVNESLTYIRKNKSLYMQVEIENAEREPDYSQLSDHLEEEDLMKMINRLPAGYRTVFNLYAIEGFSHKEIAEQLGISENTSKSQLSRARAHLQKLLIEAERFMNDKLMSHEG</sequence>
<dbReference type="SUPFAM" id="SSF88659">
    <property type="entry name" value="Sigma3 and sigma4 domains of RNA polymerase sigma factors"/>
    <property type="match status" value="1"/>
</dbReference>
<keyword evidence="2" id="KW-0805">Transcription regulation</keyword>
<dbReference type="Gene3D" id="1.10.1740.10">
    <property type="match status" value="1"/>
</dbReference>